<comment type="caution">
    <text evidence="1">The sequence shown here is derived from an EMBL/GenBank/DDBJ whole genome shotgun (WGS) entry which is preliminary data.</text>
</comment>
<dbReference type="AlphaFoldDB" id="A0A2W1JJK9"/>
<dbReference type="EMBL" id="PQWO01000020">
    <property type="protein sequence ID" value="PZD71232.1"/>
    <property type="molecule type" value="Genomic_DNA"/>
</dbReference>
<evidence type="ECO:0000313" key="1">
    <source>
        <dbReference type="EMBL" id="PZD71232.1"/>
    </source>
</evidence>
<gene>
    <name evidence="1" type="ORF">C1752_07508</name>
</gene>
<reference evidence="1 2" key="1">
    <citation type="journal article" date="2018" name="Sci. Rep.">
        <title>A novel species of the marine cyanobacterium Acaryochloris with a unique pigment content and lifestyle.</title>
        <authorList>
            <person name="Partensky F."/>
            <person name="Six C."/>
            <person name="Ratin M."/>
            <person name="Garczarek L."/>
            <person name="Vaulot D."/>
            <person name="Probert I."/>
            <person name="Calteau A."/>
            <person name="Gourvil P."/>
            <person name="Marie D."/>
            <person name="Grebert T."/>
            <person name="Bouchier C."/>
            <person name="Le Panse S."/>
            <person name="Gachenot M."/>
            <person name="Rodriguez F."/>
            <person name="Garrido J.L."/>
        </authorList>
    </citation>
    <scope>NUCLEOTIDE SEQUENCE [LARGE SCALE GENOMIC DNA]</scope>
    <source>
        <strain evidence="1 2">RCC1774</strain>
    </source>
</reference>
<proteinExistence type="predicted"/>
<dbReference type="RefSeq" id="WP_233501830.1">
    <property type="nucleotide sequence ID" value="NZ_CAWNWM010000020.1"/>
</dbReference>
<dbReference type="Proteomes" id="UP000248857">
    <property type="component" value="Unassembled WGS sequence"/>
</dbReference>
<protein>
    <submittedName>
        <fullName evidence="1">Uncharacterized protein</fullName>
    </submittedName>
</protein>
<organism evidence="1 2">
    <name type="scientific">Acaryochloris thomasi RCC1774</name>
    <dbReference type="NCBI Taxonomy" id="1764569"/>
    <lineage>
        <taxon>Bacteria</taxon>
        <taxon>Bacillati</taxon>
        <taxon>Cyanobacteriota</taxon>
        <taxon>Cyanophyceae</taxon>
        <taxon>Acaryochloridales</taxon>
        <taxon>Acaryochloridaceae</taxon>
        <taxon>Acaryochloris</taxon>
        <taxon>Acaryochloris thomasi</taxon>
    </lineage>
</organism>
<sequence length="103" mass="11068">MNTSKQSAMEASIFDTLFRDSQGEIVIAQPPNATLSIWIGASLLKFTVTEGPGHTALETVAFSAIIIWSIQELCDGVNYFRRGLGLLVLVSVLASKVDQALLA</sequence>
<name>A0A2W1JJK9_9CYAN</name>
<evidence type="ECO:0000313" key="2">
    <source>
        <dbReference type="Proteomes" id="UP000248857"/>
    </source>
</evidence>
<accession>A0A2W1JJK9</accession>
<keyword evidence="2" id="KW-1185">Reference proteome</keyword>